<evidence type="ECO:0000256" key="5">
    <source>
        <dbReference type="ARBA" id="ARBA00023180"/>
    </source>
</evidence>
<dbReference type="Gene3D" id="3.30.1680.10">
    <property type="entry name" value="ligand-binding face of the semaphorins, domain 2"/>
    <property type="match status" value="1"/>
</dbReference>
<reference evidence="11 12" key="1">
    <citation type="submission" date="2024-10" db="EMBL/GenBank/DDBJ databases">
        <authorList>
            <person name="Kim D."/>
        </authorList>
    </citation>
    <scope>NUCLEOTIDE SEQUENCE [LARGE SCALE GENOMIC DNA]</scope>
    <source>
        <strain evidence="11">Taebaek</strain>
    </source>
</reference>
<evidence type="ECO:0000313" key="11">
    <source>
        <dbReference type="EMBL" id="KAL3074867.1"/>
    </source>
</evidence>
<keyword evidence="12" id="KW-1185">Reference proteome</keyword>
<comment type="caution">
    <text evidence="11">The sequence shown here is derived from an EMBL/GenBank/DDBJ whole genome shotgun (WGS) entry which is preliminary data.</text>
</comment>
<feature type="chain" id="PRO_5044877918" description="Sema domain-containing protein" evidence="9">
    <location>
        <begin position="40"/>
        <end position="991"/>
    </location>
</feature>
<evidence type="ECO:0000313" key="12">
    <source>
        <dbReference type="Proteomes" id="UP001620645"/>
    </source>
</evidence>
<feature type="transmembrane region" description="Helical" evidence="8">
    <location>
        <begin position="733"/>
        <end position="756"/>
    </location>
</feature>
<accession>A0ABD2IA80</accession>
<comment type="subcellular location">
    <subcellularLocation>
        <location evidence="1">Membrane</location>
    </subcellularLocation>
</comment>
<dbReference type="Pfam" id="PF01437">
    <property type="entry name" value="PSI"/>
    <property type="match status" value="1"/>
</dbReference>
<feature type="domain" description="Sema" evidence="10">
    <location>
        <begin position="62"/>
        <end position="571"/>
    </location>
</feature>
<keyword evidence="5" id="KW-0325">Glycoprotein</keyword>
<dbReference type="PANTHER" id="PTHR11036:SF127">
    <property type="entry name" value="SEMAPHORIN-1A"/>
    <property type="match status" value="1"/>
</dbReference>
<proteinExistence type="predicted"/>
<name>A0ABD2IA80_HETSC</name>
<dbReference type="InterPro" id="IPR001627">
    <property type="entry name" value="Semap_dom"/>
</dbReference>
<evidence type="ECO:0000256" key="3">
    <source>
        <dbReference type="ARBA" id="ARBA00023136"/>
    </source>
</evidence>
<dbReference type="Pfam" id="PF01403">
    <property type="entry name" value="Sema"/>
    <property type="match status" value="1"/>
</dbReference>
<keyword evidence="2" id="KW-0524">Neurogenesis</keyword>
<evidence type="ECO:0000256" key="7">
    <source>
        <dbReference type="SAM" id="MobiDB-lite"/>
    </source>
</evidence>
<dbReference type="InterPro" id="IPR016201">
    <property type="entry name" value="PSI"/>
</dbReference>
<dbReference type="SMART" id="SM00630">
    <property type="entry name" value="Sema"/>
    <property type="match status" value="1"/>
</dbReference>
<feature type="signal peptide" evidence="9">
    <location>
        <begin position="1"/>
        <end position="39"/>
    </location>
</feature>
<feature type="region of interest" description="Disordered" evidence="7">
    <location>
        <begin position="838"/>
        <end position="889"/>
    </location>
</feature>
<keyword evidence="8" id="KW-0812">Transmembrane</keyword>
<evidence type="ECO:0000256" key="8">
    <source>
        <dbReference type="SAM" id="Phobius"/>
    </source>
</evidence>
<dbReference type="SMART" id="SM00423">
    <property type="entry name" value="PSI"/>
    <property type="match status" value="1"/>
</dbReference>
<dbReference type="PROSITE" id="PS51004">
    <property type="entry name" value="SEMA"/>
    <property type="match status" value="1"/>
</dbReference>
<dbReference type="PANTHER" id="PTHR11036">
    <property type="entry name" value="SEMAPHORIN"/>
    <property type="match status" value="1"/>
</dbReference>
<organism evidence="11 12">
    <name type="scientific">Heterodera schachtii</name>
    <name type="common">Sugarbeet cyst nematode worm</name>
    <name type="synonym">Tylenchus schachtii</name>
    <dbReference type="NCBI Taxonomy" id="97005"/>
    <lineage>
        <taxon>Eukaryota</taxon>
        <taxon>Metazoa</taxon>
        <taxon>Ecdysozoa</taxon>
        <taxon>Nematoda</taxon>
        <taxon>Chromadorea</taxon>
        <taxon>Rhabditida</taxon>
        <taxon>Tylenchina</taxon>
        <taxon>Tylenchomorpha</taxon>
        <taxon>Tylenchoidea</taxon>
        <taxon>Heteroderidae</taxon>
        <taxon>Heteroderinae</taxon>
        <taxon>Heterodera</taxon>
    </lineage>
</organism>
<dbReference type="SUPFAM" id="SSF103575">
    <property type="entry name" value="Plexin repeat"/>
    <property type="match status" value="1"/>
</dbReference>
<evidence type="ECO:0000256" key="6">
    <source>
        <dbReference type="PROSITE-ProRule" id="PRU00352"/>
    </source>
</evidence>
<dbReference type="AlphaFoldDB" id="A0ABD2IA80"/>
<evidence type="ECO:0000256" key="2">
    <source>
        <dbReference type="ARBA" id="ARBA00022902"/>
    </source>
</evidence>
<keyword evidence="8" id="KW-1133">Transmembrane helix</keyword>
<comment type="caution">
    <text evidence="6">Lacks conserved residue(s) required for the propagation of feature annotation.</text>
</comment>
<dbReference type="GO" id="GO:0016020">
    <property type="term" value="C:membrane"/>
    <property type="evidence" value="ECO:0007669"/>
    <property type="project" value="UniProtKB-SubCell"/>
</dbReference>
<dbReference type="Proteomes" id="UP001620645">
    <property type="component" value="Unassembled WGS sequence"/>
</dbReference>
<keyword evidence="4" id="KW-1015">Disulfide bond</keyword>
<protein>
    <recommendedName>
        <fullName evidence="10">Sema domain-containing protein</fullName>
    </recommendedName>
</protein>
<gene>
    <name evidence="11" type="ORF">niasHS_014312</name>
</gene>
<dbReference type="InterPro" id="IPR002165">
    <property type="entry name" value="Plexin_repeat"/>
</dbReference>
<dbReference type="EMBL" id="JBICCN010000356">
    <property type="protein sequence ID" value="KAL3074867.1"/>
    <property type="molecule type" value="Genomic_DNA"/>
</dbReference>
<dbReference type="Gene3D" id="2.130.10.10">
    <property type="entry name" value="YVTN repeat-like/Quinoprotein amine dehydrogenase"/>
    <property type="match status" value="1"/>
</dbReference>
<sequence>MVNPTMPSSSLPLFRRCFCFSIIFLSAALLALCPSTTTAQMWPSDQPTKEPRAFNLRDMDHPDAVAALELGLLHHYPPLSNASANHDDDSKQYFRLLELDGNHLLIGAADAVHNISLQTFERVSIYRWAPEEAEHKECTMKSMDQDLCRNFVRVLSRLSGGRLLICGTNAFAPKCRLLSPGGDTLSEFGAVGLAPFDPAQNGTYLMAQGDLLFTATVADFAGTDALIFRRNVSEPVETSDRSLLRTQRGNPLMLDRPQFVGSLQTDQYVYFFFHEEAAEAAAEFRPGAYSRVARVCKTDAGVPRRVAAAEWSTFVKARLNCSVPERSRPFYFDELVAISSSSDGGGAAGDVAPEDALIYATFVSDFNFLRHSVICAFRLRHVDELFRNAPYLAYDAVQRKWTRRERDLLTAGLGQCPKRGQKAMGDDEAIAARKYTLMADALPNAFPGGAVGIHRGDDHYSQIAVLPAVPHMDGGFVDVLYVATDHGNVLKMVNLMLISPTINMSSSSAGPSDHRPRHQNAVAASASVDDPLRLITALRLSREPIRRLFVSAPSPRFLVVVTDQRVHRVQLQLCDLYTTCTACVGARDPHCAWHHARCRPWQHIKSMDGEQPVQDVLGRKTVEELCRGKETTTAQTAAVPQTFKATGTTKETNEKAGANRTTTTTKDRKKSCECAGPPLAHRCACAEADFLLDGFSPTARGRQSAAAAPALSTKWPTLPPAGDMDAIAEAQALPWWVLLLLAIAMLQTVAFVWLCCRLRARRTRRRSLGAGGKKPFESGGVGSAPPNGCADSAPISAYSAASILISAGGIKQQQQQKQMHKATVVPTVSAAVGEQFQQHNIGGNGKNRNNNSSTTTSGQWTLTSGSDSAVSGSVSSGSNRSSAASSPVGGGQLSAGIGMCLGAPRTTAAAATVLARRASYTGGYGRYRTPSCYNDAGGEISIRLDGMSSCGGNTMTLPPPGTTTMASPMVPVPSQHFARQQWPPAMSTFRR</sequence>
<evidence type="ECO:0000259" key="10">
    <source>
        <dbReference type="PROSITE" id="PS51004"/>
    </source>
</evidence>
<evidence type="ECO:0000256" key="4">
    <source>
        <dbReference type="ARBA" id="ARBA00023157"/>
    </source>
</evidence>
<dbReference type="InterPro" id="IPR015943">
    <property type="entry name" value="WD40/YVTN_repeat-like_dom_sf"/>
</dbReference>
<evidence type="ECO:0000256" key="9">
    <source>
        <dbReference type="SAM" id="SignalP"/>
    </source>
</evidence>
<keyword evidence="9" id="KW-0732">Signal</keyword>
<dbReference type="SUPFAM" id="SSF101912">
    <property type="entry name" value="Sema domain"/>
    <property type="match status" value="1"/>
</dbReference>
<dbReference type="InterPro" id="IPR027231">
    <property type="entry name" value="Semaphorin"/>
</dbReference>
<dbReference type="GO" id="GO:0007399">
    <property type="term" value="P:nervous system development"/>
    <property type="evidence" value="ECO:0007669"/>
    <property type="project" value="UniProtKB-KW"/>
</dbReference>
<evidence type="ECO:0000256" key="1">
    <source>
        <dbReference type="ARBA" id="ARBA00004370"/>
    </source>
</evidence>
<feature type="region of interest" description="Disordered" evidence="7">
    <location>
        <begin position="767"/>
        <end position="787"/>
    </location>
</feature>
<dbReference type="InterPro" id="IPR036352">
    <property type="entry name" value="Semap_dom_sf"/>
</dbReference>
<keyword evidence="3 8" id="KW-0472">Membrane</keyword>
<feature type="compositionally biased region" description="Low complexity" evidence="7">
    <location>
        <begin position="846"/>
        <end position="887"/>
    </location>
</feature>